<accession>A0A6C0C2E3</accession>
<proteinExistence type="predicted"/>
<reference evidence="1" key="1">
    <citation type="journal article" date="2020" name="Nature">
        <title>Giant virus diversity and host interactions through global metagenomics.</title>
        <authorList>
            <person name="Schulz F."/>
            <person name="Roux S."/>
            <person name="Paez-Espino D."/>
            <person name="Jungbluth S."/>
            <person name="Walsh D.A."/>
            <person name="Denef V.J."/>
            <person name="McMahon K.D."/>
            <person name="Konstantinidis K.T."/>
            <person name="Eloe-Fadrosh E.A."/>
            <person name="Kyrpides N.C."/>
            <person name="Woyke T."/>
        </authorList>
    </citation>
    <scope>NUCLEOTIDE SEQUENCE</scope>
    <source>
        <strain evidence="1">GVMAG-M-3300020185-18</strain>
    </source>
</reference>
<protein>
    <recommendedName>
        <fullName evidence="2">RRM domain-containing protein</fullName>
    </recommendedName>
</protein>
<organism evidence="1">
    <name type="scientific">viral metagenome</name>
    <dbReference type="NCBI Taxonomy" id="1070528"/>
    <lineage>
        <taxon>unclassified sequences</taxon>
        <taxon>metagenomes</taxon>
        <taxon>organismal metagenomes</taxon>
    </lineage>
</organism>
<dbReference type="AlphaFoldDB" id="A0A6C0C2E3"/>
<evidence type="ECO:0000313" key="1">
    <source>
        <dbReference type="EMBL" id="QHS98570.1"/>
    </source>
</evidence>
<sequence>MNIIEIYTIMENMNLKNSNDIEKVLDNNKHYPSICIPKLDSSITKNDIFDTLEKYHLGRIIKIDLIKMGGYQKGFVHLLWNDIDRSKYIRRLILTNKNFKIIYHDVGWFWKCSASISKKNLPKIY</sequence>
<name>A0A6C0C2E3_9ZZZZ</name>
<dbReference type="EMBL" id="MN739318">
    <property type="protein sequence ID" value="QHS98570.1"/>
    <property type="molecule type" value="Genomic_DNA"/>
</dbReference>
<evidence type="ECO:0008006" key="2">
    <source>
        <dbReference type="Google" id="ProtNLM"/>
    </source>
</evidence>